<dbReference type="AlphaFoldDB" id="A0ABC9YVP5"/>
<organism evidence="1 2">
    <name type="scientific">Nocardia seriolae</name>
    <dbReference type="NCBI Taxonomy" id="37332"/>
    <lineage>
        <taxon>Bacteria</taxon>
        <taxon>Bacillati</taxon>
        <taxon>Actinomycetota</taxon>
        <taxon>Actinomycetes</taxon>
        <taxon>Mycobacteriales</taxon>
        <taxon>Nocardiaceae</taxon>
        <taxon>Nocardia</taxon>
    </lineage>
</organism>
<evidence type="ECO:0000313" key="2">
    <source>
        <dbReference type="Proteomes" id="UP000037179"/>
    </source>
</evidence>
<accession>A0ABC9YVP5</accession>
<keyword evidence="2" id="KW-1185">Reference proteome</keyword>
<comment type="caution">
    <text evidence="1">The sequence shown here is derived from an EMBL/GenBank/DDBJ whole genome shotgun (WGS) entry which is preliminary data.</text>
</comment>
<evidence type="ECO:0000313" key="1">
    <source>
        <dbReference type="EMBL" id="GAP29492.1"/>
    </source>
</evidence>
<protein>
    <recommendedName>
        <fullName evidence="3">Toxin</fullName>
    </recommendedName>
</protein>
<reference evidence="2" key="1">
    <citation type="submission" date="2015-07" db="EMBL/GenBank/DDBJ databases">
        <title>Nocardia seriolae U-1 whole genome shotgun sequence.</title>
        <authorList>
            <person name="Imajoh M."/>
            <person name="Fukumoto Y."/>
            <person name="Sukeda M."/>
            <person name="Yamane J."/>
            <person name="Yamasaki K."/>
            <person name="Shimizu M."/>
            <person name="Ohnishi K."/>
            <person name="Oshima S."/>
        </authorList>
    </citation>
    <scope>NUCLEOTIDE SEQUENCE [LARGE SCALE GENOMIC DNA]</scope>
    <source>
        <strain evidence="2">U-1</strain>
    </source>
</reference>
<evidence type="ECO:0008006" key="3">
    <source>
        <dbReference type="Google" id="ProtNLM"/>
    </source>
</evidence>
<dbReference type="Proteomes" id="UP000037179">
    <property type="component" value="Unassembled WGS sequence"/>
</dbReference>
<sequence length="92" mass="10873">MEYVWSPTAKQFLQRFQVRTWEVMEVLYSSHRWPRPARTDQDLSVLTVWGRSDEGRPLVVMLPSPSARWEILMAVPMGPHQLTEYNAWEANQ</sequence>
<name>A0ABC9YVP5_9NOCA</name>
<gene>
    <name evidence="1" type="ORF">NSK11_contig00057-0030</name>
</gene>
<dbReference type="EMBL" id="BBYQ01000057">
    <property type="protein sequence ID" value="GAP29492.1"/>
    <property type="molecule type" value="Genomic_DNA"/>
</dbReference>
<proteinExistence type="predicted"/>
<reference evidence="1 2" key="2">
    <citation type="journal article" date="2016" name="Genome Announc.">
        <title>Draft Genome Sequence of Erythromycin- and Oxytetracycline-Sensitive Nocardia seriolae Strain U-1 (NBRC 110359).</title>
        <authorList>
            <person name="Imajoh M."/>
            <person name="Sukeda M."/>
            <person name="Shimizu M."/>
            <person name="Yamane J."/>
            <person name="Ohnishi K."/>
            <person name="Oshima S."/>
        </authorList>
    </citation>
    <scope>NUCLEOTIDE SEQUENCE [LARGE SCALE GENOMIC DNA]</scope>
    <source>
        <strain evidence="1 2">U-1</strain>
    </source>
</reference>